<name>A0A9E7GDC2_9LILI</name>
<dbReference type="InterPro" id="IPR058039">
    <property type="entry name" value="At3g05675-like_ankyrin"/>
</dbReference>
<comment type="pathway">
    <text evidence="2">Protein modification; protein ubiquitination.</text>
</comment>
<feature type="compositionally biased region" description="Low complexity" evidence="4">
    <location>
        <begin position="92"/>
        <end position="104"/>
    </location>
</feature>
<dbReference type="OrthoDB" id="1855062at2759"/>
<evidence type="ECO:0000256" key="4">
    <source>
        <dbReference type="SAM" id="MobiDB-lite"/>
    </source>
</evidence>
<evidence type="ECO:0000259" key="5">
    <source>
        <dbReference type="Pfam" id="PF25553"/>
    </source>
</evidence>
<feature type="region of interest" description="Disordered" evidence="4">
    <location>
        <begin position="872"/>
        <end position="905"/>
    </location>
</feature>
<evidence type="ECO:0000313" key="6">
    <source>
        <dbReference type="EMBL" id="URE13546.1"/>
    </source>
</evidence>
<gene>
    <name evidence="6" type="ORF">MUK42_04578</name>
</gene>
<dbReference type="InterPro" id="IPR011333">
    <property type="entry name" value="SKP1/BTB/POZ_sf"/>
</dbReference>
<reference evidence="6" key="1">
    <citation type="submission" date="2022-05" db="EMBL/GenBank/DDBJ databases">
        <title>The Musa troglodytarum L. genome provides insights into the mechanism of non-climacteric behaviour and enrichment of carotenoids.</title>
        <authorList>
            <person name="Wang J."/>
        </authorList>
    </citation>
    <scope>NUCLEOTIDE SEQUENCE</scope>
    <source>
        <tissue evidence="6">Leaf</tissue>
    </source>
</reference>
<protein>
    <submittedName>
        <fullName evidence="6">BTB POZ domain-containing protein</fullName>
    </submittedName>
</protein>
<accession>A0A9E7GDC2</accession>
<dbReference type="Gene3D" id="3.30.710.10">
    <property type="entry name" value="Potassium Channel Kv1.1, Chain A"/>
    <property type="match status" value="1"/>
</dbReference>
<keyword evidence="7" id="KW-1185">Reference proteome</keyword>
<evidence type="ECO:0000256" key="3">
    <source>
        <dbReference type="ARBA" id="ARBA00022786"/>
    </source>
</evidence>
<dbReference type="PANTHER" id="PTHR31060:SF5">
    <property type="entry name" value="PRLI-INTERACTING FACTOR G, PUTATIVE, EXPRESSED-RELATED"/>
    <property type="match status" value="1"/>
</dbReference>
<feature type="domain" description="At3g05675-like ankyrin-like" evidence="5">
    <location>
        <begin position="279"/>
        <end position="512"/>
    </location>
</feature>
<dbReference type="AlphaFoldDB" id="A0A9E7GDC2"/>
<evidence type="ECO:0000256" key="2">
    <source>
        <dbReference type="ARBA" id="ARBA00004906"/>
    </source>
</evidence>
<dbReference type="EMBL" id="CP097508">
    <property type="protein sequence ID" value="URE13546.1"/>
    <property type="molecule type" value="Genomic_DNA"/>
</dbReference>
<sequence>MADFTVRRLQQGHTRIKTVPIAVTPEGFWCCPSPAAIEKNLKNRNHQDKRKTASPPRSKASSIQRSSLPPVDKRSVSAPLRSKLADDDHGHTNSATAASISSTSVDRPQMQSIETKQRKIYASFGRPETSDTNVTLHGKEGSSVRMSVHGHILTEHSSFFADELSRLPPASQVDIADCEDIEIYLEVVGLMYCKEIKCRLMKRSLSRVLRILKVAESLGFHACIKSCLDYLEAVPWVEEEEEQNVISSIRQLRDDSYGVGPILSRVASDPSNPPTDTLAQIMDLVLGSGEDRGRREMKSLVLNLLKESDGDGSVGIRTETLYGSCRHCLESLLNLFRCASEPGFSHESLGSRDRVVRRISLEVDNLLWLVEILAVGHEADEFASMWASQDELAELHSKLPTMARHQVSCVTARLFVAIGNGEMLPRKETRKLLLRVWLQPLIDDYGWLRRGSSRPFDRHAVEEGIDRTITTLPLEDQQSVLLSWLGTFLKVGDDCPNLRGAFEVWWRRTFARPHVEHLEGSFRSEKAGGEEVKFRVGSGGVGPSWWIRVGSGVVDGGRGAEEEVIGRPDGVHRARAPAVEARPRLALATPMQQAHRPRVEVAAQPPVVVAAEAVLVPPVFHRRDPTREHQQEWWQRAQLVDPHPLLEIHPFLDALRVPAVAPPAELHDHDAGVEVAGPPALEGHGERRVGPEGGREVGGEVGVAVLGSRQRDAVGDRGGGEAGDVVDEDEVGIEVDDPADAVRDEAGEVGACVVEGSVECRPDGGGDEPRDARLVGEGVNPECEGGEGPCDGRAEVARGGGGHEVEEDRLGAGGVLEDREDGRHGAAEVGDVEGHGDVHQRVRGAGRVGPRRQGRRARRCVVEQRRLAEPGRARGGAIALSGGWRRRGQDGEQEQKGGGERQRRHFEAGGQNCGRELRGDLSCFGKWDCDGTNGPEGRRWEAKAYIPNQRRTTFLFTRILLPVSTSGHHIGADVVSQ</sequence>
<dbReference type="PANTHER" id="PTHR31060">
    <property type="entry name" value="OSJNBA0011J08.25 PROTEIN-RELATED"/>
    <property type="match status" value="1"/>
</dbReference>
<feature type="compositionally biased region" description="Basic and acidic residues" evidence="4">
    <location>
        <begin position="683"/>
        <end position="697"/>
    </location>
</feature>
<organism evidence="6 7">
    <name type="scientific">Musa troglodytarum</name>
    <name type="common">fe'i banana</name>
    <dbReference type="NCBI Taxonomy" id="320322"/>
    <lineage>
        <taxon>Eukaryota</taxon>
        <taxon>Viridiplantae</taxon>
        <taxon>Streptophyta</taxon>
        <taxon>Embryophyta</taxon>
        <taxon>Tracheophyta</taxon>
        <taxon>Spermatophyta</taxon>
        <taxon>Magnoliopsida</taxon>
        <taxon>Liliopsida</taxon>
        <taxon>Zingiberales</taxon>
        <taxon>Musaceae</taxon>
        <taxon>Musa</taxon>
    </lineage>
</organism>
<feature type="region of interest" description="Disordered" evidence="4">
    <location>
        <begin position="41"/>
        <end position="111"/>
    </location>
</feature>
<keyword evidence="3" id="KW-0833">Ubl conjugation pathway</keyword>
<feature type="region of interest" description="Disordered" evidence="4">
    <location>
        <begin position="678"/>
        <end position="697"/>
    </location>
</feature>
<feature type="compositionally biased region" description="Basic and acidic residues" evidence="4">
    <location>
        <begin position="887"/>
        <end position="905"/>
    </location>
</feature>
<dbReference type="Pfam" id="PF25553">
    <property type="entry name" value="BTB-POZ_ANK-like"/>
    <property type="match status" value="1"/>
</dbReference>
<dbReference type="InterPro" id="IPR038920">
    <property type="entry name" value="At3g05675-like"/>
</dbReference>
<comment type="function">
    <text evidence="1">May act as a substrate-specific adapter of an E3 ubiquitin-protein ligase complex (CUL3-RBX1-BTB) which mediates the ubiquitination and subsequent proteasomal degradation of target proteins.</text>
</comment>
<proteinExistence type="predicted"/>
<evidence type="ECO:0000313" key="7">
    <source>
        <dbReference type="Proteomes" id="UP001055439"/>
    </source>
</evidence>
<dbReference type="Proteomes" id="UP001055439">
    <property type="component" value="Chromosome 6"/>
</dbReference>
<evidence type="ECO:0000256" key="1">
    <source>
        <dbReference type="ARBA" id="ARBA00002668"/>
    </source>
</evidence>